<dbReference type="PANTHER" id="PTHR45615">
    <property type="entry name" value="MYOSIN HEAVY CHAIN, NON-MUSCLE"/>
    <property type="match status" value="1"/>
</dbReference>
<feature type="coiled-coil region" evidence="1">
    <location>
        <begin position="374"/>
        <end position="408"/>
    </location>
</feature>
<dbReference type="Gene3D" id="3.40.50.300">
    <property type="entry name" value="P-loop containing nucleotide triphosphate hydrolases"/>
    <property type="match status" value="1"/>
</dbReference>
<reference evidence="4" key="1">
    <citation type="submission" date="2023-07" db="EMBL/GenBank/DDBJ databases">
        <title>30 novel species of actinomycetes from the DSMZ collection.</title>
        <authorList>
            <person name="Nouioui I."/>
        </authorList>
    </citation>
    <scope>NUCLEOTIDE SEQUENCE [LARGE SCALE GENOMIC DNA]</scope>
    <source>
        <strain evidence="4">DSM 44743</strain>
    </source>
</reference>
<dbReference type="Proteomes" id="UP001183390">
    <property type="component" value="Unassembled WGS sequence"/>
</dbReference>
<name>A0ABU2MBK4_9ACTN</name>
<dbReference type="Pfam" id="PF13558">
    <property type="entry name" value="SbcC_Walker_B"/>
    <property type="match status" value="1"/>
</dbReference>
<dbReference type="InterPro" id="IPR027417">
    <property type="entry name" value="P-loop_NTPase"/>
</dbReference>
<dbReference type="NCBIfam" id="TIGR02680">
    <property type="entry name" value="TIGR02680 family protein"/>
    <property type="match status" value="1"/>
</dbReference>
<evidence type="ECO:0000256" key="2">
    <source>
        <dbReference type="SAM" id="MobiDB-lite"/>
    </source>
</evidence>
<feature type="compositionally biased region" description="Basic and acidic residues" evidence="2">
    <location>
        <begin position="725"/>
        <end position="738"/>
    </location>
</feature>
<evidence type="ECO:0000313" key="4">
    <source>
        <dbReference type="Proteomes" id="UP001183390"/>
    </source>
</evidence>
<protein>
    <submittedName>
        <fullName evidence="3">TIGR02680 family protein</fullName>
    </submittedName>
</protein>
<keyword evidence="4" id="KW-1185">Reference proteome</keyword>
<keyword evidence="1" id="KW-0175">Coiled coil</keyword>
<organism evidence="3 4">
    <name type="scientific">Nocardiopsis lambiniae</name>
    <dbReference type="NCBI Taxonomy" id="3075539"/>
    <lineage>
        <taxon>Bacteria</taxon>
        <taxon>Bacillati</taxon>
        <taxon>Actinomycetota</taxon>
        <taxon>Actinomycetes</taxon>
        <taxon>Streptosporangiales</taxon>
        <taxon>Nocardiopsidaceae</taxon>
        <taxon>Nocardiopsis</taxon>
    </lineage>
</organism>
<feature type="coiled-coil region" evidence="1">
    <location>
        <begin position="289"/>
        <end position="330"/>
    </location>
</feature>
<dbReference type="EMBL" id="JAVREP010000010">
    <property type="protein sequence ID" value="MDT0329992.1"/>
    <property type="molecule type" value="Genomic_DNA"/>
</dbReference>
<proteinExistence type="predicted"/>
<feature type="coiled-coil region" evidence="1">
    <location>
        <begin position="465"/>
        <end position="492"/>
    </location>
</feature>
<comment type="caution">
    <text evidence="3">The sequence shown here is derived from an EMBL/GenBank/DDBJ whole genome shotgun (WGS) entry which is preliminary data.</text>
</comment>
<evidence type="ECO:0000256" key="1">
    <source>
        <dbReference type="SAM" id="Coils"/>
    </source>
</evidence>
<dbReference type="CDD" id="cd00267">
    <property type="entry name" value="ABC_ATPase"/>
    <property type="match status" value="1"/>
</dbReference>
<feature type="region of interest" description="Disordered" evidence="2">
    <location>
        <begin position="793"/>
        <end position="812"/>
    </location>
</feature>
<feature type="coiled-coil region" evidence="1">
    <location>
        <begin position="872"/>
        <end position="899"/>
    </location>
</feature>
<accession>A0ABU2MBK4</accession>
<gene>
    <name evidence="3" type="ORF">RM479_16395</name>
</gene>
<feature type="coiled-coil region" evidence="1">
    <location>
        <begin position="925"/>
        <end position="952"/>
    </location>
</feature>
<evidence type="ECO:0000313" key="3">
    <source>
        <dbReference type="EMBL" id="MDT0329992.1"/>
    </source>
</evidence>
<feature type="region of interest" description="Disordered" evidence="2">
    <location>
        <begin position="716"/>
        <end position="738"/>
    </location>
</feature>
<dbReference type="PANTHER" id="PTHR45615:SF80">
    <property type="entry name" value="GRIP DOMAIN-CONTAINING PROTEIN"/>
    <property type="match status" value="1"/>
</dbReference>
<dbReference type="InterPro" id="IPR013496">
    <property type="entry name" value="CHP02680"/>
</dbReference>
<dbReference type="RefSeq" id="WP_311512587.1">
    <property type="nucleotide sequence ID" value="NZ_JAVREP010000010.1"/>
</dbReference>
<dbReference type="SUPFAM" id="SSF52540">
    <property type="entry name" value="P-loop containing nucleoside triphosphate hydrolases"/>
    <property type="match status" value="1"/>
</dbReference>
<sequence>MTDEPGGVTPGRWRPSRAGILNVWRYYRETFSFHRGRLLLRGRNGTGKSKALELLLPFLLDASLRPNRLSTFGGGERVMHWNMIGHGYPGATRVGYVWLEFERAGASGNEYLTLGARLQATRDVSSVKATYFTASARVGGALALLTPEEQPLTVKQLKEAVEGPGHGVVHPGAEEYRSAVRSSLYPGLDQARYDALITALLQLRTPKLSERLDPGLLSSLLSSALPPLGHGELADIAGGFERLDRHREELRALAGEVEAAKVLADRQRVYASRVLRGAAAGLVSATGAMDRSAAEVRRVEAEAARITAESEELHEREKGLDRRVETLSDELRGLKDGDAYRAGAGIEILRSSADQAREEADARARDSEERGARAVRARARAREAAEGAARAERETEALRGEVARAAERADLAGVVEEAERALVAEGPEGVGRYRRLVRAAVRHRGSLVEEVRTAVGLRRERVRRREELESDLGDAAEDLADAEETADKAAAAHGSRMEDLAQAVEAWALGCVELSLPEAEALVEGIDRDEGTGPHAVVAEAHRRSGEVLAVLDEGHRRRAESLGRERAEVAGAIAELEAATEVAPVAPRTRTADRAGRPGAPLWRTVAFAEGVPVSVQAGVEAALEASGLLDAWIMPDGSVPAGGVLGDTVVTAAGRPVAGPDLSRVLVVDEESPVPAGRVRAILAGVAYTASGPVTGAEDAETGPVVAVSGDGHWRTGPVHGHWSKEEPAHIGSRARERARARTIAELTGRLEELDGAAALVCAERERAAERRRRLAADVAALPSDVETRGTAGELRSAQQRVADRRTGLDRRRRRLEEHLPLVATAERDLHSLAARHRLPVDAEALESVREALAAVGEAVENRLDRQVGLFGARSRRDELDETARRAEEEAEESAGAALAAEGDARALRTRLDTMEATVGVEHRRVQEQVAAKERRSTELRRELADLREERLVLREGLGVTLTEIRTLRNASATAVAARDAAAEHFRSLVGTSLYEDAGIDVPLPGEFTVRGTLETARAVASASGRADHSPELIGTARARVTEAVYTARDALSERALLELVTHEEIQQVSALVDGVRVGARGLHDVLVEEQRVRSGDLTEEERALFDRVLTGDTRRHLADRLRRAQGLVEGMNERLSRVRTASRIAVRLRWEVAPDAPSGTPRARELLIRDPRNLGEADRETLHAFFRERIDDARAEDTPAGWEEHLAQVLDYTAWHRFTVELDKDDGAGWQVLTRRAHGGLSGGEKAIALHLPLFAAVAAHYATDPGAPRFILLDEVFVGVDSANRGQIFALLVDLGLDMVLTSDHEWCTYAELDGIAIHQLIPAEPGESDDAVTTARWVWTGGELESDDAVGEAV</sequence>